<feature type="domain" description="Legume lectin" evidence="14">
    <location>
        <begin position="27"/>
        <end position="263"/>
    </location>
</feature>
<evidence type="ECO:0000256" key="11">
    <source>
        <dbReference type="PROSITE-ProRule" id="PRU10141"/>
    </source>
</evidence>
<evidence type="ECO:0000256" key="7">
    <source>
        <dbReference type="ARBA" id="ARBA00022840"/>
    </source>
</evidence>
<evidence type="ECO:0000256" key="10">
    <source>
        <dbReference type="ARBA" id="ARBA00023170"/>
    </source>
</evidence>
<evidence type="ECO:0000256" key="12">
    <source>
        <dbReference type="SAM" id="MobiDB-lite"/>
    </source>
</evidence>
<dbReference type="InterPro" id="IPR017441">
    <property type="entry name" value="Protein_kinase_ATP_BS"/>
</dbReference>
<dbReference type="OrthoDB" id="842456at2759"/>
<keyword evidence="5" id="KW-0430">Lectin</keyword>
<evidence type="ECO:0000256" key="8">
    <source>
        <dbReference type="ARBA" id="ARBA00022989"/>
    </source>
</evidence>
<dbReference type="GO" id="GO:0005524">
    <property type="term" value="F:ATP binding"/>
    <property type="evidence" value="ECO:0007669"/>
    <property type="project" value="UniProtKB-UniRule"/>
</dbReference>
<comment type="subcellular location">
    <subcellularLocation>
        <location evidence="1">Membrane</location>
        <topology evidence="1">Single-pass type I membrane protein</topology>
    </subcellularLocation>
</comment>
<dbReference type="InterPro" id="IPR000985">
    <property type="entry name" value="Lectin_LegA_CS"/>
</dbReference>
<dbReference type="GO" id="GO:0030246">
    <property type="term" value="F:carbohydrate binding"/>
    <property type="evidence" value="ECO:0007669"/>
    <property type="project" value="UniProtKB-KW"/>
</dbReference>
<evidence type="ECO:0000256" key="6">
    <source>
        <dbReference type="ARBA" id="ARBA00022741"/>
    </source>
</evidence>
<dbReference type="Proteomes" id="UP001151532">
    <property type="component" value="Chromosome 16"/>
</dbReference>
<dbReference type="Gene3D" id="3.30.200.20">
    <property type="entry name" value="Phosphorylase Kinase, domain 1"/>
    <property type="match status" value="1"/>
</dbReference>
<keyword evidence="9 13" id="KW-0472">Membrane</keyword>
<evidence type="ECO:0000256" key="2">
    <source>
        <dbReference type="ARBA" id="ARBA00007606"/>
    </source>
</evidence>
<proteinExistence type="inferred from homology"/>
<evidence type="ECO:0000313" key="15">
    <source>
        <dbReference type="EMBL" id="KAJ6754935.1"/>
    </source>
</evidence>
<comment type="caution">
    <text evidence="15">The sequence shown here is derived from an EMBL/GenBank/DDBJ whole genome shotgun (WGS) entry which is preliminary data.</text>
</comment>
<dbReference type="SUPFAM" id="SSF56112">
    <property type="entry name" value="Protein kinase-like (PK-like)"/>
    <property type="match status" value="2"/>
</dbReference>
<accession>A0A9Q1A1K6</accession>
<keyword evidence="8 13" id="KW-1133">Transmembrane helix</keyword>
<comment type="similarity">
    <text evidence="2">Belongs to the leguminous lectin family.</text>
</comment>
<protein>
    <recommendedName>
        <fullName evidence="14">Legume lectin domain-containing protein</fullName>
    </recommendedName>
</protein>
<evidence type="ECO:0000313" key="16">
    <source>
        <dbReference type="Proteomes" id="UP001151532"/>
    </source>
</evidence>
<dbReference type="AlphaFoldDB" id="A0A9Q1A1K6"/>
<dbReference type="PANTHER" id="PTHR27007">
    <property type="match status" value="1"/>
</dbReference>
<evidence type="ECO:0000256" key="4">
    <source>
        <dbReference type="ARBA" id="ARBA00022729"/>
    </source>
</evidence>
<evidence type="ECO:0000256" key="9">
    <source>
        <dbReference type="ARBA" id="ARBA00023136"/>
    </source>
</evidence>
<name>A0A9Q1A1K6_SALPP</name>
<evidence type="ECO:0000256" key="1">
    <source>
        <dbReference type="ARBA" id="ARBA00004479"/>
    </source>
</evidence>
<keyword evidence="16" id="KW-1185">Reference proteome</keyword>
<keyword evidence="4" id="KW-0732">Signal</keyword>
<reference evidence="15" key="2">
    <citation type="journal article" date="2023" name="Int. J. Mol. Sci.">
        <title>De Novo Assembly and Annotation of 11 Diverse Shrub Willow (Salix) Genomes Reveals Novel Gene Organization in Sex-Linked Regions.</title>
        <authorList>
            <person name="Hyden B."/>
            <person name="Feng K."/>
            <person name="Yates T.B."/>
            <person name="Jawdy S."/>
            <person name="Cereghino C."/>
            <person name="Smart L.B."/>
            <person name="Muchero W."/>
        </authorList>
    </citation>
    <scope>NUCLEOTIDE SEQUENCE</scope>
    <source>
        <tissue evidence="15">Shoot tip</tissue>
    </source>
</reference>
<keyword evidence="3 13" id="KW-0812">Transmembrane</keyword>
<evidence type="ECO:0000256" key="13">
    <source>
        <dbReference type="SAM" id="Phobius"/>
    </source>
</evidence>
<dbReference type="Pfam" id="PF00139">
    <property type="entry name" value="Lectin_legB"/>
    <property type="match status" value="1"/>
</dbReference>
<dbReference type="Gene3D" id="2.60.120.200">
    <property type="match status" value="1"/>
</dbReference>
<dbReference type="InterPro" id="IPR050528">
    <property type="entry name" value="L-type_Lectin-RKs"/>
</dbReference>
<feature type="region of interest" description="Disordered" evidence="12">
    <location>
        <begin position="268"/>
        <end position="288"/>
    </location>
</feature>
<keyword evidence="6 11" id="KW-0547">Nucleotide-binding</keyword>
<dbReference type="InterPro" id="IPR011009">
    <property type="entry name" value="Kinase-like_dom_sf"/>
</dbReference>
<sequence>MGKLPVPFLPFVFSTLFTLIIPSAGGLSFNFTGFSPGDPNITYKGDASSSSGVIQLTKNQRDADMNSSSGRATYSKPMQLWDKASGNLADFTTNFTFSIDSQNASTYGDGLAFFLGPEQLPSVVLGGESLGLFRTNESLNTTDNQFVAVEFDIFPNDFDPPGEHVGIDINSMKSVNNITWECDIEGGKTTAASISYNSSTNNLSVSFTGYINNTTETQFLSHIVSLRDILPERVSFGFSASTGSSYAIHTLRSWDFSSSLEIDGNATNLLDPATASPPNNGTRRNRKKNRTGLAVGLGVGGGAIVVGAAMVGFVFMFMCRHEEDEEGGHVLEEYMDDEFERGTGPKKFSYQELARATKNFKDEEKLGEGGFGGVYKGFLKEIDSFVAVKRVSRGSKQGIKEYAAEVSMVHWVWELYGEGKLIEAVDPRLCGEFNKTQMERLMIVGLSCAHPDEHLRPSMRQSLHVLNFDAPLPILPSKMPVPSYFAPPISASSLSIMSYGSADSRGGMNDSSSYVYNTNSSHITTSSSASSASAMLVHTG</sequence>
<feature type="binding site" evidence="11">
    <location>
        <position position="389"/>
    </location>
    <ligand>
        <name>ATP</name>
        <dbReference type="ChEBI" id="CHEBI:30616"/>
    </ligand>
</feature>
<dbReference type="CDD" id="cd06899">
    <property type="entry name" value="lectin_legume_LecRK_Arcelin_ConA"/>
    <property type="match status" value="1"/>
</dbReference>
<dbReference type="InterPro" id="IPR001220">
    <property type="entry name" value="Legume_lectin_dom"/>
</dbReference>
<keyword evidence="7 11" id="KW-0067">ATP-binding</keyword>
<evidence type="ECO:0000256" key="3">
    <source>
        <dbReference type="ARBA" id="ARBA00022692"/>
    </source>
</evidence>
<feature type="transmembrane region" description="Helical" evidence="13">
    <location>
        <begin position="6"/>
        <end position="27"/>
    </location>
</feature>
<reference evidence="15" key="1">
    <citation type="submission" date="2022-11" db="EMBL/GenBank/DDBJ databases">
        <authorList>
            <person name="Hyden B.L."/>
            <person name="Feng K."/>
            <person name="Yates T."/>
            <person name="Jawdy S."/>
            <person name="Smart L.B."/>
            <person name="Muchero W."/>
        </authorList>
    </citation>
    <scope>NUCLEOTIDE SEQUENCE</scope>
    <source>
        <tissue evidence="15">Shoot tip</tissue>
    </source>
</reference>
<dbReference type="FunFam" id="2.60.120.200:FF:000103">
    <property type="entry name" value="L-type lectin-domain containing receptor kinase IX.1"/>
    <property type="match status" value="1"/>
</dbReference>
<evidence type="ECO:0000256" key="5">
    <source>
        <dbReference type="ARBA" id="ARBA00022734"/>
    </source>
</evidence>
<evidence type="ECO:0000259" key="14">
    <source>
        <dbReference type="Pfam" id="PF00139"/>
    </source>
</evidence>
<feature type="transmembrane region" description="Helical" evidence="13">
    <location>
        <begin position="293"/>
        <end position="318"/>
    </location>
</feature>
<keyword evidence="10" id="KW-0675">Receptor</keyword>
<dbReference type="PROSITE" id="PS00308">
    <property type="entry name" value="LECTIN_LEGUME_ALPHA"/>
    <property type="match status" value="1"/>
</dbReference>
<dbReference type="PROSITE" id="PS00107">
    <property type="entry name" value="PROTEIN_KINASE_ATP"/>
    <property type="match status" value="1"/>
</dbReference>
<organism evidence="15 16">
    <name type="scientific">Salix purpurea</name>
    <name type="common">Purple osier willow</name>
    <dbReference type="NCBI Taxonomy" id="77065"/>
    <lineage>
        <taxon>Eukaryota</taxon>
        <taxon>Viridiplantae</taxon>
        <taxon>Streptophyta</taxon>
        <taxon>Embryophyta</taxon>
        <taxon>Tracheophyta</taxon>
        <taxon>Spermatophyta</taxon>
        <taxon>Magnoliopsida</taxon>
        <taxon>eudicotyledons</taxon>
        <taxon>Gunneridae</taxon>
        <taxon>Pentapetalae</taxon>
        <taxon>rosids</taxon>
        <taxon>fabids</taxon>
        <taxon>Malpighiales</taxon>
        <taxon>Salicaceae</taxon>
        <taxon>Saliceae</taxon>
        <taxon>Salix</taxon>
    </lineage>
</organism>
<dbReference type="SUPFAM" id="SSF49899">
    <property type="entry name" value="Concanavalin A-like lectins/glucanases"/>
    <property type="match status" value="1"/>
</dbReference>
<dbReference type="GO" id="GO:0016020">
    <property type="term" value="C:membrane"/>
    <property type="evidence" value="ECO:0007669"/>
    <property type="project" value="UniProtKB-SubCell"/>
</dbReference>
<dbReference type="EMBL" id="JAPFFK010000007">
    <property type="protein sequence ID" value="KAJ6754935.1"/>
    <property type="molecule type" value="Genomic_DNA"/>
</dbReference>
<gene>
    <name evidence="15" type="ORF">OIU79_027531</name>
</gene>
<dbReference type="InterPro" id="IPR013320">
    <property type="entry name" value="ConA-like_dom_sf"/>
</dbReference>